<comment type="caution">
    <text evidence="1">The sequence shown here is derived from an EMBL/GenBank/DDBJ whole genome shotgun (WGS) entry which is preliminary data.</text>
</comment>
<dbReference type="Proteomes" id="UP000275836">
    <property type="component" value="Unassembled WGS sequence"/>
</dbReference>
<name>A0A3P2RAG0_WEIVI</name>
<evidence type="ECO:0000313" key="2">
    <source>
        <dbReference type="Proteomes" id="UP000275836"/>
    </source>
</evidence>
<proteinExistence type="predicted"/>
<accession>A0A3P2RAG0</accession>
<dbReference type="EMBL" id="RHGY01000010">
    <property type="protein sequence ID" value="RRG17434.1"/>
    <property type="molecule type" value="Genomic_DNA"/>
</dbReference>
<protein>
    <submittedName>
        <fullName evidence="1">Uncharacterized protein</fullName>
    </submittedName>
</protein>
<dbReference type="RefSeq" id="WP_124943781.1">
    <property type="nucleotide sequence ID" value="NZ_RHGY01000010.1"/>
</dbReference>
<reference evidence="1 2" key="1">
    <citation type="submission" date="2018-10" db="EMBL/GenBank/DDBJ databases">
        <title>Draft genome sequence of Weissella viridescens UCO-SMC3.</title>
        <authorList>
            <person name="Garcia-Cancino A."/>
            <person name="Espinoza-Monje M."/>
            <person name="Albarracin L."/>
            <person name="Garcia-Castillo V."/>
            <person name="Campos-Martin J."/>
            <person name="Nakano Y."/>
            <person name="Guitierrez-Zamorano C."/>
            <person name="Ikeda-Ohtsubo W."/>
            <person name="Morita H."/>
            <person name="Kitazawa H."/>
            <person name="Villena J."/>
        </authorList>
    </citation>
    <scope>NUCLEOTIDE SEQUENCE [LARGE SCALE GENOMIC DNA]</scope>
    <source>
        <strain evidence="1 2">UCO-SMC3</strain>
    </source>
</reference>
<evidence type="ECO:0000313" key="1">
    <source>
        <dbReference type="EMBL" id="RRG17434.1"/>
    </source>
</evidence>
<dbReference type="AlphaFoldDB" id="A0A3P2RAG0"/>
<gene>
    <name evidence="1" type="ORF">D3P96_07730</name>
</gene>
<sequence length="67" mass="7936">MVKRDEVTSRKVLELLDMPMQTMVYWHYNVAVGWYVSISGRTYRVILDDAFSIDHIEEMQILSGEIR</sequence>
<organism evidence="1 2">
    <name type="scientific">Weissella viridescens</name>
    <name type="common">Lactobacillus viridescens</name>
    <dbReference type="NCBI Taxonomy" id="1629"/>
    <lineage>
        <taxon>Bacteria</taxon>
        <taxon>Bacillati</taxon>
        <taxon>Bacillota</taxon>
        <taxon>Bacilli</taxon>
        <taxon>Lactobacillales</taxon>
        <taxon>Lactobacillaceae</taxon>
        <taxon>Weissella</taxon>
    </lineage>
</organism>
<dbReference type="OrthoDB" id="2150491at2"/>